<evidence type="ECO:0000313" key="1">
    <source>
        <dbReference type="EMBL" id="GGE37844.1"/>
    </source>
</evidence>
<dbReference type="Pfam" id="PF05595">
    <property type="entry name" value="DUF771"/>
    <property type="match status" value="1"/>
</dbReference>
<evidence type="ECO:0000313" key="2">
    <source>
        <dbReference type="Proteomes" id="UP000660801"/>
    </source>
</evidence>
<reference evidence="1" key="2">
    <citation type="submission" date="2020-09" db="EMBL/GenBank/DDBJ databases">
        <authorList>
            <person name="Sun Q."/>
            <person name="Zhou Y."/>
        </authorList>
    </citation>
    <scope>NUCLEOTIDE SEQUENCE</scope>
    <source>
        <strain evidence="1">CGMCC 1.15533</strain>
    </source>
</reference>
<comment type="caution">
    <text evidence="1">The sequence shown here is derived from an EMBL/GenBank/DDBJ whole genome shotgun (WGS) entry which is preliminary data.</text>
</comment>
<dbReference type="Proteomes" id="UP000660801">
    <property type="component" value="Unassembled WGS sequence"/>
</dbReference>
<protein>
    <recommendedName>
        <fullName evidence="3">DUF771 domain-containing protein</fullName>
    </recommendedName>
</protein>
<proteinExistence type="predicted"/>
<organism evidence="1 2">
    <name type="scientific">Streptococcus himalayensis</name>
    <dbReference type="NCBI Taxonomy" id="1888195"/>
    <lineage>
        <taxon>Bacteria</taxon>
        <taxon>Bacillati</taxon>
        <taxon>Bacillota</taxon>
        <taxon>Bacilli</taxon>
        <taxon>Lactobacillales</taxon>
        <taxon>Streptococcaceae</taxon>
        <taxon>Streptococcus</taxon>
    </lineage>
</organism>
<reference evidence="1" key="1">
    <citation type="journal article" date="2014" name="Int. J. Syst. Evol. Microbiol.">
        <title>Complete genome sequence of Corynebacterium casei LMG S-19264T (=DSM 44701T), isolated from a smear-ripened cheese.</title>
        <authorList>
            <consortium name="US DOE Joint Genome Institute (JGI-PGF)"/>
            <person name="Walter F."/>
            <person name="Albersmeier A."/>
            <person name="Kalinowski J."/>
            <person name="Ruckert C."/>
        </authorList>
    </citation>
    <scope>NUCLEOTIDE SEQUENCE</scope>
    <source>
        <strain evidence="1">CGMCC 1.15533</strain>
    </source>
</reference>
<dbReference type="AlphaFoldDB" id="A0A917EFV8"/>
<evidence type="ECO:0008006" key="3">
    <source>
        <dbReference type="Google" id="ProtNLM"/>
    </source>
</evidence>
<keyword evidence="2" id="KW-1185">Reference proteome</keyword>
<gene>
    <name evidence="1" type="ORF">GCM10011510_19030</name>
</gene>
<name>A0A917EFV8_9STRE</name>
<dbReference type="EMBL" id="BMJN01000052">
    <property type="protein sequence ID" value="GGE37844.1"/>
    <property type="molecule type" value="Genomic_DNA"/>
</dbReference>
<sequence length="112" mass="12964">MDTITINIEGLTVTLPETHILVSREDYKKLENKAAMGRYMSLSDVLELLSISRPWLLENVLYKPNIRKDIDIEQNPNGFVKYPHNQGGKYLFLASKTKEFFEQNFSDLLKGK</sequence>
<dbReference type="RefSeq" id="WP_068989773.1">
    <property type="nucleotide sequence ID" value="NZ_BMJN01000052.1"/>
</dbReference>
<accession>A0A917EFV8</accession>
<dbReference type="OrthoDB" id="2187161at2"/>
<dbReference type="InterPro" id="IPR008489">
    <property type="entry name" value="DUF771"/>
</dbReference>